<dbReference type="Proteomes" id="UP001358417">
    <property type="component" value="Unassembled WGS sequence"/>
</dbReference>
<feature type="region of interest" description="Disordered" evidence="1">
    <location>
        <begin position="141"/>
        <end position="162"/>
    </location>
</feature>
<dbReference type="RefSeq" id="XP_064708457.1">
    <property type="nucleotide sequence ID" value="XM_064855797.1"/>
</dbReference>
<keyword evidence="3" id="KW-1185">Reference proteome</keyword>
<gene>
    <name evidence="2" type="ORF">LTR84_012273</name>
</gene>
<reference evidence="2 3" key="1">
    <citation type="submission" date="2023-08" db="EMBL/GenBank/DDBJ databases">
        <title>Black Yeasts Isolated from many extreme environments.</title>
        <authorList>
            <person name="Coleine C."/>
            <person name="Stajich J.E."/>
            <person name="Selbmann L."/>
        </authorList>
    </citation>
    <scope>NUCLEOTIDE SEQUENCE [LARGE SCALE GENOMIC DNA]</scope>
    <source>
        <strain evidence="2 3">CCFEE 5792</strain>
    </source>
</reference>
<comment type="caution">
    <text evidence="2">The sequence shown here is derived from an EMBL/GenBank/DDBJ whole genome shotgun (WGS) entry which is preliminary data.</text>
</comment>
<dbReference type="EMBL" id="JAVRRD010000007">
    <property type="protein sequence ID" value="KAK5056741.1"/>
    <property type="molecule type" value="Genomic_DNA"/>
</dbReference>
<dbReference type="AlphaFoldDB" id="A0AAV9NJE4"/>
<dbReference type="GeneID" id="89980420"/>
<evidence type="ECO:0000313" key="2">
    <source>
        <dbReference type="EMBL" id="KAK5056741.1"/>
    </source>
</evidence>
<sequence length="162" mass="18574">MADNLTNKSTVDLIKILKSKIDFKRISARRVRCTRAADMVLAHALKYIELLCDGHITSYNAEKLTYREIVAKLRRKEPTVPWRSPNARRERPDYRRYVNQSAIELIDYFIERNAKGKAEDGPAEKLSIQDEFVTKKNIKVKEVAAGPDRGEPEAATTDNRAK</sequence>
<organism evidence="2 3">
    <name type="scientific">Exophiala bonariae</name>
    <dbReference type="NCBI Taxonomy" id="1690606"/>
    <lineage>
        <taxon>Eukaryota</taxon>
        <taxon>Fungi</taxon>
        <taxon>Dikarya</taxon>
        <taxon>Ascomycota</taxon>
        <taxon>Pezizomycotina</taxon>
        <taxon>Eurotiomycetes</taxon>
        <taxon>Chaetothyriomycetidae</taxon>
        <taxon>Chaetothyriales</taxon>
        <taxon>Herpotrichiellaceae</taxon>
        <taxon>Exophiala</taxon>
    </lineage>
</organism>
<proteinExistence type="predicted"/>
<evidence type="ECO:0000256" key="1">
    <source>
        <dbReference type="SAM" id="MobiDB-lite"/>
    </source>
</evidence>
<protein>
    <submittedName>
        <fullName evidence="2">Uncharacterized protein</fullName>
    </submittedName>
</protein>
<evidence type="ECO:0000313" key="3">
    <source>
        <dbReference type="Proteomes" id="UP001358417"/>
    </source>
</evidence>
<accession>A0AAV9NJE4</accession>
<name>A0AAV9NJE4_9EURO</name>